<proteinExistence type="predicted"/>
<dbReference type="Proteomes" id="UP000287853">
    <property type="component" value="Unassembled WGS sequence"/>
</dbReference>
<protein>
    <submittedName>
        <fullName evidence="2">Uncharacterized protein</fullName>
    </submittedName>
</protein>
<sequence length="67" mass="7611">MHCHKNSTQKPISPVEKYSKTGDQNEFRICENLKCAHYDQHDPSGNNCTLLFALSEEGCGTYTQNFT</sequence>
<name>A0A3S3U6T7_9BACT</name>
<reference evidence="2 3" key="1">
    <citation type="submission" date="2017-01" db="EMBL/GenBank/DDBJ databases">
        <title>The cable genome- insights into the physiology and evolution of filamentous bacteria capable of sulfide oxidation via long distance electron transfer.</title>
        <authorList>
            <person name="Schreiber L."/>
            <person name="Bjerg J.T."/>
            <person name="Boggild A."/>
            <person name="Van De Vossenberg J."/>
            <person name="Meysman F."/>
            <person name="Nielsen L.P."/>
            <person name="Schramm A."/>
            <person name="Kjeldsen K.U."/>
        </authorList>
    </citation>
    <scope>NUCLEOTIDE SEQUENCE [LARGE SCALE GENOMIC DNA]</scope>
    <source>
        <strain evidence="2">MCF</strain>
    </source>
</reference>
<evidence type="ECO:0000256" key="1">
    <source>
        <dbReference type="SAM" id="MobiDB-lite"/>
    </source>
</evidence>
<feature type="region of interest" description="Disordered" evidence="1">
    <location>
        <begin position="1"/>
        <end position="20"/>
    </location>
</feature>
<dbReference type="AlphaFoldDB" id="A0A3S3U6T7"/>
<organism evidence="2 3">
    <name type="scientific">Candidatus Electrothrix aarhusensis</name>
    <dbReference type="NCBI Taxonomy" id="1859131"/>
    <lineage>
        <taxon>Bacteria</taxon>
        <taxon>Pseudomonadati</taxon>
        <taxon>Thermodesulfobacteriota</taxon>
        <taxon>Desulfobulbia</taxon>
        <taxon>Desulfobulbales</taxon>
        <taxon>Desulfobulbaceae</taxon>
        <taxon>Candidatus Electrothrix</taxon>
    </lineage>
</organism>
<dbReference type="EMBL" id="MTKO01000084">
    <property type="protein sequence ID" value="RWX45021.1"/>
    <property type="molecule type" value="Genomic_DNA"/>
</dbReference>
<evidence type="ECO:0000313" key="3">
    <source>
        <dbReference type="Proteomes" id="UP000287853"/>
    </source>
</evidence>
<keyword evidence="3" id="KW-1185">Reference proteome</keyword>
<comment type="caution">
    <text evidence="2">The sequence shown here is derived from an EMBL/GenBank/DDBJ whole genome shotgun (WGS) entry which is preliminary data.</text>
</comment>
<gene>
    <name evidence="2" type="ORF">H206_01196</name>
</gene>
<evidence type="ECO:0000313" key="2">
    <source>
        <dbReference type="EMBL" id="RWX45021.1"/>
    </source>
</evidence>
<accession>A0A3S3U6T7</accession>